<organism evidence="1 2">
    <name type="scientific">Mycoplasmopsis columbinasalis</name>
    <dbReference type="NCBI Taxonomy" id="114880"/>
    <lineage>
        <taxon>Bacteria</taxon>
        <taxon>Bacillati</taxon>
        <taxon>Mycoplasmatota</taxon>
        <taxon>Mycoplasmoidales</taxon>
        <taxon>Metamycoplasmataceae</taxon>
        <taxon>Mycoplasmopsis</taxon>
    </lineage>
</organism>
<dbReference type="AlphaFoldDB" id="A0A449B9N5"/>
<dbReference type="EMBL" id="LR215043">
    <property type="protein sequence ID" value="VEU77877.1"/>
    <property type="molecule type" value="Genomic_DNA"/>
</dbReference>
<evidence type="ECO:0000313" key="2">
    <source>
        <dbReference type="Proteomes" id="UP000290876"/>
    </source>
</evidence>
<keyword evidence="2" id="KW-1185">Reference proteome</keyword>
<dbReference type="RefSeq" id="WP_129622735.1">
    <property type="nucleotide sequence ID" value="NZ_LR215043.1"/>
</dbReference>
<sequence>MQRNFYVKIAQPHVKPQTKANNDTVVEINQLPAKAKDLISFEIIFLNSNLSIYWQRYDWAANENFLASFLNQFIKETNYVKRGKIILDLNSYPDFTIDELKWLVTQFLKRINKEILFTNNIENFATKVHTIANATFNQQYCEFNLNLSAWNHIYVFNNFKVAQQDLDYLPFTLLRTKDFRNVENNFHIKHENKNQKCEATFQMHHIAHTTMLPTAALDVLDEEETSYDDVNHEWVKLYNSQPTFDKVKITALLRDNYKKHYYGVHKNQLNFAKNKILRFPLFNEGKEIGFLELNGNQLTNAQAEQVVALTNTLIVEKLALNQKFDIVLNKYEFAKLVCEAFDEIYNIINNV</sequence>
<dbReference type="KEGG" id="mcob:NCTC10184_00090"/>
<dbReference type="OrthoDB" id="9952527at2"/>
<accession>A0A449B9N5</accession>
<dbReference type="Proteomes" id="UP000290876">
    <property type="component" value="Chromosome"/>
</dbReference>
<proteinExistence type="predicted"/>
<reference evidence="1 2" key="1">
    <citation type="submission" date="2019-01" db="EMBL/GenBank/DDBJ databases">
        <authorList>
            <consortium name="Pathogen Informatics"/>
        </authorList>
    </citation>
    <scope>NUCLEOTIDE SEQUENCE [LARGE SCALE GENOMIC DNA]</scope>
    <source>
        <strain evidence="1 2">NCTC10184</strain>
    </source>
</reference>
<name>A0A449B9N5_9BACT</name>
<evidence type="ECO:0000313" key="1">
    <source>
        <dbReference type="EMBL" id="VEU77877.1"/>
    </source>
</evidence>
<gene>
    <name evidence="1" type="ORF">NCTC10184_00090</name>
</gene>
<protein>
    <submittedName>
        <fullName evidence="1">Uncharacterized protein</fullName>
    </submittedName>
</protein>